<evidence type="ECO:0000256" key="1">
    <source>
        <dbReference type="SAM" id="Phobius"/>
    </source>
</evidence>
<feature type="transmembrane region" description="Helical" evidence="1">
    <location>
        <begin position="48"/>
        <end position="72"/>
    </location>
</feature>
<dbReference type="InterPro" id="IPR007403">
    <property type="entry name" value="DUF456"/>
</dbReference>
<evidence type="ECO:0000313" key="3">
    <source>
        <dbReference type="Proteomes" id="UP001597111"/>
    </source>
</evidence>
<keyword evidence="3" id="KW-1185">Reference proteome</keyword>
<dbReference type="Proteomes" id="UP001597111">
    <property type="component" value="Unassembled WGS sequence"/>
</dbReference>
<keyword evidence="1" id="KW-0472">Membrane</keyword>
<protein>
    <submittedName>
        <fullName evidence="2">DUF456 domain-containing protein</fullName>
    </submittedName>
</protein>
<accession>A0ABD6B939</accession>
<feature type="transmembrane region" description="Helical" evidence="1">
    <location>
        <begin position="84"/>
        <end position="110"/>
    </location>
</feature>
<proteinExistence type="predicted"/>
<organism evidence="2 3">
    <name type="scientific">Halolamina salina</name>
    <dbReference type="NCBI Taxonomy" id="1220023"/>
    <lineage>
        <taxon>Archaea</taxon>
        <taxon>Methanobacteriati</taxon>
        <taxon>Methanobacteriota</taxon>
        <taxon>Stenosarchaea group</taxon>
        <taxon>Halobacteria</taxon>
        <taxon>Halobacteriales</taxon>
        <taxon>Haloferacaceae</taxon>
    </lineage>
</organism>
<feature type="transmembrane region" description="Helical" evidence="1">
    <location>
        <begin position="130"/>
        <end position="160"/>
    </location>
</feature>
<name>A0ABD6B939_9EURY</name>
<reference evidence="2 3" key="1">
    <citation type="journal article" date="2019" name="Int. J. Syst. Evol. Microbiol.">
        <title>The Global Catalogue of Microorganisms (GCM) 10K type strain sequencing project: providing services to taxonomists for standard genome sequencing and annotation.</title>
        <authorList>
            <consortium name="The Broad Institute Genomics Platform"/>
            <consortium name="The Broad Institute Genome Sequencing Center for Infectious Disease"/>
            <person name="Wu L."/>
            <person name="Ma J."/>
        </authorList>
    </citation>
    <scope>NUCLEOTIDE SEQUENCE [LARGE SCALE GENOMIC DNA]</scope>
    <source>
        <strain evidence="2 3">CGMCC 1.12285</strain>
    </source>
</reference>
<comment type="caution">
    <text evidence="2">The sequence shown here is derived from an EMBL/GenBank/DDBJ whole genome shotgun (WGS) entry which is preliminary data.</text>
</comment>
<gene>
    <name evidence="2" type="ORF">ACFR9S_14435</name>
</gene>
<dbReference type="Pfam" id="PF04306">
    <property type="entry name" value="DUF456"/>
    <property type="match status" value="1"/>
</dbReference>
<evidence type="ECO:0000313" key="2">
    <source>
        <dbReference type="EMBL" id="MFD1527481.1"/>
    </source>
</evidence>
<dbReference type="EMBL" id="JBHUDH010000201">
    <property type="protein sequence ID" value="MFD1527481.1"/>
    <property type="molecule type" value="Genomic_DNA"/>
</dbReference>
<sequence length="161" mass="16690">MIDAVTAVALALLVGAVVASVVPGVPSGLLALAGVYVEYVFGPSRMGIWLLLSFTVVGILTIVVDLFGGAITGRAKGARTTTTLLAAAAGLVLFFVFGPLGVLLGLFGTVFALEIRRADREFEQAWENALWATVGMLASGVAVFLLAASMLAGYVVFVLWL</sequence>
<keyword evidence="1" id="KW-0812">Transmembrane</keyword>
<keyword evidence="1" id="KW-1133">Transmembrane helix</keyword>
<dbReference type="RefSeq" id="WP_379818936.1">
    <property type="nucleotide sequence ID" value="NZ_JBHUDH010000201.1"/>
</dbReference>
<dbReference type="AlphaFoldDB" id="A0ABD6B939"/>